<sequence>MKIFVDVGEAAQRLEELLARLSDFKRLTRREEQSAFQLNAFRRPLCDTPSARLPWSRWSFSRRGIIWLN</sequence>
<name>A0ABX2QL65_9HYPH</name>
<organism evidence="1 2">
    <name type="scientific">Mycoplana rhizolycopersici</name>
    <dbReference type="NCBI Taxonomy" id="2746702"/>
    <lineage>
        <taxon>Bacteria</taxon>
        <taxon>Pseudomonadati</taxon>
        <taxon>Pseudomonadota</taxon>
        <taxon>Alphaproteobacteria</taxon>
        <taxon>Hyphomicrobiales</taxon>
        <taxon>Rhizobiaceae</taxon>
        <taxon>Mycoplana</taxon>
    </lineage>
</organism>
<protein>
    <submittedName>
        <fullName evidence="1">Uncharacterized protein</fullName>
    </submittedName>
</protein>
<dbReference type="RefSeq" id="WP_176952422.1">
    <property type="nucleotide sequence ID" value="NZ_JABXYK010000028.1"/>
</dbReference>
<dbReference type="Proteomes" id="UP000659172">
    <property type="component" value="Unassembled WGS sequence"/>
</dbReference>
<evidence type="ECO:0000313" key="1">
    <source>
        <dbReference type="EMBL" id="NVP58523.1"/>
    </source>
</evidence>
<evidence type="ECO:0000313" key="2">
    <source>
        <dbReference type="Proteomes" id="UP000659172"/>
    </source>
</evidence>
<gene>
    <name evidence="1" type="ORF">HV823_25150</name>
</gene>
<comment type="caution">
    <text evidence="1">The sequence shown here is derived from an EMBL/GenBank/DDBJ whole genome shotgun (WGS) entry which is preliminary data.</text>
</comment>
<reference evidence="1 2" key="1">
    <citation type="submission" date="2020-06" db="EMBL/GenBank/DDBJ databases">
        <title>Rhizobium sp.nov. isolated from the tomato plant.</title>
        <authorList>
            <person name="Thin K.K."/>
            <person name="Zhang X."/>
            <person name="He S."/>
        </authorList>
    </citation>
    <scope>NUCLEOTIDE SEQUENCE [LARGE SCALE GENOMIC DNA]</scope>
    <source>
        <strain evidence="1 2">DBTS2</strain>
    </source>
</reference>
<proteinExistence type="predicted"/>
<keyword evidence="2" id="KW-1185">Reference proteome</keyword>
<dbReference type="EMBL" id="JABXYK010000028">
    <property type="protein sequence ID" value="NVP58523.1"/>
    <property type="molecule type" value="Genomic_DNA"/>
</dbReference>
<accession>A0ABX2QL65</accession>